<accession>A0A5E4CQZ8</accession>
<gene>
    <name evidence="1" type="ORF">MONAX_5E000274</name>
</gene>
<dbReference type="GO" id="GO:0060271">
    <property type="term" value="P:cilium assembly"/>
    <property type="evidence" value="ECO:0007669"/>
    <property type="project" value="TreeGrafter"/>
</dbReference>
<reference evidence="1" key="1">
    <citation type="submission" date="2019-04" db="EMBL/GenBank/DDBJ databases">
        <authorList>
            <person name="Alioto T."/>
            <person name="Alioto T."/>
        </authorList>
    </citation>
    <scope>NUCLEOTIDE SEQUENCE [LARGE SCALE GENOMIC DNA]</scope>
</reference>
<protein>
    <submittedName>
        <fullName evidence="1">Uncharacterized protein</fullName>
    </submittedName>
</protein>
<dbReference type="AlphaFoldDB" id="A0A5E4CQZ8"/>
<comment type="caution">
    <text evidence="1">The sequence shown here is derived from an EMBL/GenBank/DDBJ whole genome shotgun (WGS) entry which is preliminary data.</text>
</comment>
<dbReference type="Proteomes" id="UP000335636">
    <property type="component" value="Unassembled WGS sequence"/>
</dbReference>
<sequence length="74" mass="8509">SAKPVSGISLPDDTLLTSLYNSELILREKEMHFFLKKHLQLYSSSCIDEFPKELFLGLEKPHLAERVLYDTIAK</sequence>
<evidence type="ECO:0000313" key="2">
    <source>
        <dbReference type="Proteomes" id="UP000335636"/>
    </source>
</evidence>
<dbReference type="EMBL" id="CABDUW010001731">
    <property type="protein sequence ID" value="VTJ83579.1"/>
    <property type="molecule type" value="Genomic_DNA"/>
</dbReference>
<organism evidence="1 2">
    <name type="scientific">Marmota monax</name>
    <name type="common">Woodchuck</name>
    <dbReference type="NCBI Taxonomy" id="9995"/>
    <lineage>
        <taxon>Eukaryota</taxon>
        <taxon>Metazoa</taxon>
        <taxon>Chordata</taxon>
        <taxon>Craniata</taxon>
        <taxon>Vertebrata</taxon>
        <taxon>Euteleostomi</taxon>
        <taxon>Mammalia</taxon>
        <taxon>Eutheria</taxon>
        <taxon>Euarchontoglires</taxon>
        <taxon>Glires</taxon>
        <taxon>Rodentia</taxon>
        <taxon>Sciuromorpha</taxon>
        <taxon>Sciuridae</taxon>
        <taxon>Xerinae</taxon>
        <taxon>Marmotini</taxon>
        <taxon>Marmota</taxon>
    </lineage>
</organism>
<proteinExistence type="predicted"/>
<dbReference type="PANTHER" id="PTHR33487">
    <property type="entry name" value="CILIA- AND FLAGELLA-ASSOCIATED PROTEIN 54"/>
    <property type="match status" value="1"/>
</dbReference>
<dbReference type="PANTHER" id="PTHR33487:SF1">
    <property type="entry name" value="CILIA- AND FLAGELLA-ASSOCIATED PROTEIN 54"/>
    <property type="match status" value="1"/>
</dbReference>
<feature type="non-terminal residue" evidence="1">
    <location>
        <position position="1"/>
    </location>
</feature>
<keyword evidence="2" id="KW-1185">Reference proteome</keyword>
<feature type="non-terminal residue" evidence="1">
    <location>
        <position position="74"/>
    </location>
</feature>
<name>A0A5E4CQZ8_MARMO</name>
<evidence type="ECO:0000313" key="1">
    <source>
        <dbReference type="EMBL" id="VTJ83579.1"/>
    </source>
</evidence>